<evidence type="ECO:0000256" key="1">
    <source>
        <dbReference type="ARBA" id="ARBA00004300"/>
    </source>
</evidence>
<sequence>MINEFFQLTERKQKSQIQLQHVSETLQSSTHSTTAEELVLVKQQVHALHQQLEEQNHLLLDYQKKEEELKTEITFLQEKIKEQDKKLENNNIQELEKQAIIEDLQETIKEEGNKSAALQNELETADKLVGDLKEQIREKDQETQSLKLELANCNEKEKHYILEIEEFKGRVEELQKKDYKDNHTDTGKEQSTERETRRKVDHLQVELDEMYGREIMHMKEELIRHTSKMEDLKSHHEGEMETILASYARTTLGEDKEPIQVLIGRLQKALSEECCSVSKSMQAFLDEHCCPLNCEMNIEEKVNSFVYHAISRVTLQEYRYKVEEFQEAIQNLLSKVTDEHNKFVTLQMQLSKFCEVENMIHRQQTDGAKLEFAEENVAEEESGILSVCSQAGLESIDTDIRHESELSSRPEGEDSKNHEKQLQVLESPVDTLEQQLKATEAHYGTEIPMVQGSIETIHGPSAHPSVDSMLFKDSVLQKTVCRGNCRPDHVIIVIETEEMLESFPQNQENTESLWCLDDLNEHQQEQPRSREQPAVHLNKAESIIDGNLDERILLEREIQENACTIDHLEHELLCMSGRVSKLEEEQQQIQEERALLSRQKEAMGAGAGPVEQQTLNKGHMDPEQLHTVPMESVGMTADELQADALKPEDVSAQDSSELLKTLTPVGGLKQSCKGYRSLETQLLTLEQGKSKPELLQKKINILQNLLVEKIAEATVNQAQMEAFQQYVKYFQEKRTSEPEMRDRHNVNPLKGDNTGIDIFTLTLRLAQLENQVAEMRSSFIKEKQQCEITEKRVSDIEKVLKLQMPLGEDTTKRQEIKENERSLQDLDISETRGDLIHASGDRGFLDELEAHGAGSVSHKERDLIKNKQTAMKSFWVVNMESLWNVSIKLTEGLRKLKITH</sequence>
<evidence type="ECO:0000313" key="8">
    <source>
        <dbReference type="RefSeq" id="XP_040596789.1"/>
    </source>
</evidence>
<evidence type="ECO:0000256" key="4">
    <source>
        <dbReference type="ARBA" id="ARBA00023212"/>
    </source>
</evidence>
<dbReference type="RefSeq" id="XP_040596789.1">
    <property type="nucleotide sequence ID" value="XM_040740855.1"/>
</dbReference>
<evidence type="ECO:0000313" key="7">
    <source>
        <dbReference type="Proteomes" id="UP000886700"/>
    </source>
</evidence>
<evidence type="ECO:0000256" key="6">
    <source>
        <dbReference type="SAM" id="MobiDB-lite"/>
    </source>
</evidence>
<organism evidence="7 9">
    <name type="scientific">Mesocricetus auratus</name>
    <name type="common">Golden hamster</name>
    <dbReference type="NCBI Taxonomy" id="10036"/>
    <lineage>
        <taxon>Eukaryota</taxon>
        <taxon>Metazoa</taxon>
        <taxon>Chordata</taxon>
        <taxon>Craniata</taxon>
        <taxon>Vertebrata</taxon>
        <taxon>Euteleostomi</taxon>
        <taxon>Mammalia</taxon>
        <taxon>Eutheria</taxon>
        <taxon>Euarchontoglires</taxon>
        <taxon>Glires</taxon>
        <taxon>Rodentia</taxon>
        <taxon>Myomorpha</taxon>
        <taxon>Muroidea</taxon>
        <taxon>Cricetidae</taxon>
        <taxon>Cricetinae</taxon>
        <taxon>Mesocricetus</taxon>
    </lineage>
</organism>
<keyword evidence="7" id="KW-1185">Reference proteome</keyword>
<feature type="coiled-coil region" evidence="5">
    <location>
        <begin position="315"/>
        <end position="342"/>
    </location>
</feature>
<comment type="subcellular location">
    <subcellularLocation>
        <location evidence="1">Cytoplasm</location>
        <location evidence="1">Cytoskeleton</location>
        <location evidence="1">Microtubule organizing center</location>
        <location evidence="1">Centrosome</location>
    </subcellularLocation>
</comment>
<accession>A0ABM2X7V2</accession>
<evidence type="ECO:0000256" key="3">
    <source>
        <dbReference type="ARBA" id="ARBA00023054"/>
    </source>
</evidence>
<keyword evidence="3 5" id="KW-0175">Coiled coil</keyword>
<protein>
    <submittedName>
        <fullName evidence="8 9">A-kinase anchor protein 9-like isoform X1</fullName>
    </submittedName>
</protein>
<reference evidence="8 9" key="1">
    <citation type="submission" date="2025-05" db="UniProtKB">
        <authorList>
            <consortium name="RefSeq"/>
        </authorList>
    </citation>
    <scope>IDENTIFICATION</scope>
    <source>
        <tissue evidence="8 9">Liver</tissue>
    </source>
</reference>
<name>A0ABM2X7V2_MESAU</name>
<feature type="coiled-coil region" evidence="5">
    <location>
        <begin position="565"/>
        <end position="602"/>
    </location>
</feature>
<dbReference type="Proteomes" id="UP000886700">
    <property type="component" value="Unplaced"/>
</dbReference>
<evidence type="ECO:0000256" key="5">
    <source>
        <dbReference type="SAM" id="Coils"/>
    </source>
</evidence>
<dbReference type="InterPro" id="IPR028745">
    <property type="entry name" value="AKAP9/Pericentrin"/>
</dbReference>
<proteinExistence type="predicted"/>
<evidence type="ECO:0000313" key="9">
    <source>
        <dbReference type="RefSeq" id="XP_040596790.1"/>
    </source>
</evidence>
<dbReference type="GeneID" id="121132747"/>
<keyword evidence="2" id="KW-0963">Cytoplasm</keyword>
<evidence type="ECO:0000256" key="2">
    <source>
        <dbReference type="ARBA" id="ARBA00022490"/>
    </source>
</evidence>
<dbReference type="PANTHER" id="PTHR44981">
    <property type="entry name" value="PERICENTRIN-LIKE PROTEIN, ISOFORM F"/>
    <property type="match status" value="1"/>
</dbReference>
<keyword evidence="4" id="KW-0206">Cytoskeleton</keyword>
<feature type="coiled-coil region" evidence="5">
    <location>
        <begin position="52"/>
        <end position="177"/>
    </location>
</feature>
<feature type="region of interest" description="Disordered" evidence="6">
    <location>
        <begin position="178"/>
        <end position="199"/>
    </location>
</feature>
<dbReference type="RefSeq" id="XP_040596790.1">
    <property type="nucleotide sequence ID" value="XM_040740856.1"/>
</dbReference>
<gene>
    <name evidence="8 9" type="primary">LOC121132747</name>
</gene>
<dbReference type="PANTHER" id="PTHR44981:SF1">
    <property type="entry name" value="A-KINASE ANCHOR PROTEIN 9"/>
    <property type="match status" value="1"/>
</dbReference>